<organism evidence="1 2">
    <name type="scientific">Streptomyces mashuensis</name>
    <dbReference type="NCBI Taxonomy" id="33904"/>
    <lineage>
        <taxon>Bacteria</taxon>
        <taxon>Bacillati</taxon>
        <taxon>Actinomycetota</taxon>
        <taxon>Actinomycetes</taxon>
        <taxon>Kitasatosporales</taxon>
        <taxon>Streptomycetaceae</taxon>
        <taxon>Streptomyces</taxon>
    </lineage>
</organism>
<dbReference type="InterPro" id="IPR051200">
    <property type="entry name" value="Host-pathogen_enzymatic-act"/>
</dbReference>
<protein>
    <submittedName>
        <fullName evidence="1">Uncharacterized protein</fullName>
    </submittedName>
</protein>
<reference evidence="1" key="2">
    <citation type="submission" date="2020-09" db="EMBL/GenBank/DDBJ databases">
        <authorList>
            <person name="Sun Q."/>
            <person name="Ohkuma M."/>
        </authorList>
    </citation>
    <scope>NUCLEOTIDE SEQUENCE</scope>
    <source>
        <strain evidence="1">JCM 4059</strain>
    </source>
</reference>
<dbReference type="Pfam" id="PF10282">
    <property type="entry name" value="Lactonase"/>
    <property type="match status" value="1"/>
</dbReference>
<dbReference type="RefSeq" id="WP_190132877.1">
    <property type="nucleotide sequence ID" value="NZ_BNBD01000019.1"/>
</dbReference>
<sequence length="996" mass="100392">MSSTQDDRGGLAAGGPRLVAPAWGADLLVVADAGDPERPAVRTVPVGANPRAVAASTDGTRAYTADHDAGTLSVVDLGADGFPVLRSVPAGQNPCAVVAGLVAGQVCVADRAGGLVMVFDKEAEAPAPPLSVGSGPSALAAAPGGQARYVCVVDDTDDTVTVVDVGTPGSPSAAAPVPVPGVTRAVVVAPGGRFAYVASRGAGGAGGLVTVLDLGAGGAVVGTPVPVGAEPRALALSPDGNRLCVAGYGSASVSVATVHPDTGHVGTSVAVPVGPHPVTVAFTPDGSRILVVGQTSGTLTAIDTDTLPPVTRDTPVGAVPAGVVPGPDGRFAYITDQATGEIVTVRTAPRKSGEVTTGTGSVPVNAAAAPDGTWAYAADSASDKVAVLNLGMLQPGTAVTLGAPHKPWDVAVAPDRSFACATSPGSASLLVLTDNGGGDLTADSQVKVTPVALAPGAEPHGVAITPDGRYAVTADSGTATLSLVDPRGGRYTIAAEVVDCEEPTGITMAKDGTTLYVADFARTSPGDEGGQITELHRTGPSQWERKRTVTADDGHLSGPHEMAVTSDGLRLCVANYQNNTVSVLRRDTTDDDWTHHMTVTKSPAMLRPYGLALSPDGNTLYVSSAAQNKATVEVFDISTKPAVHRSTIAVTDGVAVPPGLALSPDGTYLYAAVGKLYGVDLTGEGQRTMTPVEAADAHLDHPSGLACRDDRTVYVVNQGEKKDRSAPGTCLAVLTLDATRLKVDKAESVPLTASDVPYSVTVTADGTCCIANLDSKNVTVLTSKVIPVPVGTVGQSRPWDVAVTDDGAYACATDRAAASLRCIRLADQHVTSVGVGQDPMGVASGPGGARIYVACHGDDSITVLGRSSVQDAVSPGGSALGPPELVTTWQHPLIVKPESVSVSPDGTWLFVTCEGSGTLLMVDTANGIPRFTVPAGRGLTGSVPDPRTGEQDKHLVYVTDGTGAVLSVVDTTTLAPAGRTATALDVRQAVAVPVTS</sequence>
<dbReference type="InterPro" id="IPR015943">
    <property type="entry name" value="WD40/YVTN_repeat-like_dom_sf"/>
</dbReference>
<dbReference type="PANTHER" id="PTHR47197">
    <property type="entry name" value="PROTEIN NIRF"/>
    <property type="match status" value="1"/>
</dbReference>
<proteinExistence type="predicted"/>
<dbReference type="SUPFAM" id="SSF51004">
    <property type="entry name" value="C-terminal (heme d1) domain of cytochrome cd1-nitrite reductase"/>
    <property type="match status" value="1"/>
</dbReference>
<dbReference type="SUPFAM" id="SSF75011">
    <property type="entry name" value="3-carboxy-cis,cis-mucoante lactonizing enzyme"/>
    <property type="match status" value="1"/>
</dbReference>
<keyword evidence="2" id="KW-1185">Reference proteome</keyword>
<dbReference type="InterPro" id="IPR011048">
    <property type="entry name" value="Haem_d1_sf"/>
</dbReference>
<comment type="caution">
    <text evidence="1">The sequence shown here is derived from an EMBL/GenBank/DDBJ whole genome shotgun (WGS) entry which is preliminary data.</text>
</comment>
<dbReference type="PANTHER" id="PTHR47197:SF3">
    <property type="entry name" value="DIHYDRO-HEME D1 DEHYDROGENASE"/>
    <property type="match status" value="1"/>
</dbReference>
<dbReference type="InterPro" id="IPR019405">
    <property type="entry name" value="Lactonase_7-beta_prop"/>
</dbReference>
<evidence type="ECO:0000313" key="1">
    <source>
        <dbReference type="EMBL" id="GHF70311.1"/>
    </source>
</evidence>
<accession>A0A919EF59</accession>
<dbReference type="InterPro" id="IPR011044">
    <property type="entry name" value="Quino_amine_DH_bsu"/>
</dbReference>
<dbReference type="EMBL" id="BNBD01000019">
    <property type="protein sequence ID" value="GHF70311.1"/>
    <property type="molecule type" value="Genomic_DNA"/>
</dbReference>
<dbReference type="SUPFAM" id="SSF50969">
    <property type="entry name" value="YVTN repeat-like/Quinoprotein amine dehydrogenase"/>
    <property type="match status" value="1"/>
</dbReference>
<evidence type="ECO:0000313" key="2">
    <source>
        <dbReference type="Proteomes" id="UP000638313"/>
    </source>
</evidence>
<gene>
    <name evidence="1" type="ORF">GCM10010218_59590</name>
</gene>
<reference evidence="1" key="1">
    <citation type="journal article" date="2014" name="Int. J. Syst. Evol. Microbiol.">
        <title>Complete genome sequence of Corynebacterium casei LMG S-19264T (=DSM 44701T), isolated from a smear-ripened cheese.</title>
        <authorList>
            <consortium name="US DOE Joint Genome Institute (JGI-PGF)"/>
            <person name="Walter F."/>
            <person name="Albersmeier A."/>
            <person name="Kalinowski J."/>
            <person name="Ruckert C."/>
        </authorList>
    </citation>
    <scope>NUCLEOTIDE SEQUENCE</scope>
    <source>
        <strain evidence="1">JCM 4059</strain>
    </source>
</reference>
<dbReference type="Proteomes" id="UP000638313">
    <property type="component" value="Unassembled WGS sequence"/>
</dbReference>
<dbReference type="AlphaFoldDB" id="A0A919EF59"/>
<name>A0A919EF59_9ACTN</name>
<dbReference type="Gene3D" id="2.130.10.10">
    <property type="entry name" value="YVTN repeat-like/Quinoprotein amine dehydrogenase"/>
    <property type="match status" value="6"/>
</dbReference>